<dbReference type="GO" id="GO:0030163">
    <property type="term" value="P:protein catabolic process"/>
    <property type="evidence" value="ECO:0007669"/>
    <property type="project" value="InterPro"/>
</dbReference>
<keyword evidence="4" id="KW-1133">Transmembrane helix</keyword>
<dbReference type="InterPro" id="IPR001680">
    <property type="entry name" value="WD40_rpt"/>
</dbReference>
<evidence type="ECO:0000256" key="1">
    <source>
        <dbReference type="PROSITE-ProRule" id="PRU00221"/>
    </source>
</evidence>
<feature type="compositionally biased region" description="Gly residues" evidence="3">
    <location>
        <begin position="47"/>
        <end position="60"/>
    </location>
</feature>
<keyword evidence="2" id="KW-0479">Metal-binding</keyword>
<keyword evidence="1" id="KW-0853">WD repeat</keyword>
<keyword evidence="2" id="KW-0863">Zinc-finger</keyword>
<evidence type="ECO:0000256" key="3">
    <source>
        <dbReference type="SAM" id="MobiDB-lite"/>
    </source>
</evidence>
<dbReference type="AlphaFoldDB" id="A0A9K3LN75"/>
<name>A0A9K3LN75_9STRA</name>
<feature type="compositionally biased region" description="Low complexity" evidence="3">
    <location>
        <begin position="103"/>
        <end position="124"/>
    </location>
</feature>
<dbReference type="PANTHER" id="PTHR44489:SF1">
    <property type="entry name" value="ZINC FINGER CCCH DOMAIN-CONTAINING PROTEIN 63"/>
    <property type="match status" value="1"/>
</dbReference>
<sequence length="675" mass="71856">MSSFGGNSFGGGNNSFGGGSNSGGGGGRGRGGRSGRGRGRGRSSSGRGRGSGGRSDGGGRYPTPLIKACRDYTNNGNCRQGDTCQHAHVVKLYAMIDASSFKQQQQQQQPQNTNNYNNHNRSNNGPDVYSVSSVAIWETQGVVKIFTGSKDGFWRLWNFTGQNFVMEFEHNMGGSVECLVVASNFLFCGFEGMSAALPDVNVGMVHAWNLASPNDPPLELHIQPNMIPYAHNSAVTALEVVDATKIVSGARDGSIRLWTFDPAAGNAGSGGFALAQSLPGHAREITGLAVVDTMLWSSATDGAIRIWDMAKNGECQHSITMAPPNTGGLIAPGAQGQGHTDAVTGLVPFSSSAGNFILSCSLDGTVKAWNGSTGQCVASESHGEGVVCMSMIADPAGKPCLLMGVVSGALWVRNLEPTPKIQQAFAPLMNLTNTFQVAHTGAVRSVCKGPAGTFYSAGDDGKVLVWQITGDLGFTFTTSSPSILLFRTYTSFPTTTSIIMTKISFQLVSLLLVLAMACMTTICNGFSVVPPSPQSHMRVTAASRQQQSTSTQLFMSDRERSRSTKKGVQTIIKDKTETKAEEQKKKEEMWRVVLHNDEVHTFNYVIRSLCKVVGTLDRKAAFEICVQTHGIGKATVTKTWKKQAEQFCLGLQRQGLTVSISPDEDFDGGHSGGGL</sequence>
<dbReference type="OrthoDB" id="59941at2759"/>
<evidence type="ECO:0000313" key="7">
    <source>
        <dbReference type="Proteomes" id="UP000693970"/>
    </source>
</evidence>
<evidence type="ECO:0000259" key="5">
    <source>
        <dbReference type="PROSITE" id="PS50103"/>
    </source>
</evidence>
<dbReference type="InterPro" id="IPR019775">
    <property type="entry name" value="WD40_repeat_CS"/>
</dbReference>
<feature type="zinc finger region" description="C3H1-type" evidence="2">
    <location>
        <begin position="63"/>
        <end position="91"/>
    </location>
</feature>
<dbReference type="PROSITE" id="PS50294">
    <property type="entry name" value="WD_REPEATS_REGION"/>
    <property type="match status" value="1"/>
</dbReference>
<feature type="transmembrane region" description="Helical" evidence="4">
    <location>
        <begin position="507"/>
        <end position="529"/>
    </location>
</feature>
<evidence type="ECO:0000313" key="6">
    <source>
        <dbReference type="EMBL" id="KAG7365570.1"/>
    </source>
</evidence>
<reference evidence="6" key="1">
    <citation type="journal article" date="2021" name="Sci. Rep.">
        <title>Diploid genomic architecture of Nitzschia inconspicua, an elite biomass production diatom.</title>
        <authorList>
            <person name="Oliver A."/>
            <person name="Podell S."/>
            <person name="Pinowska A."/>
            <person name="Traller J.C."/>
            <person name="Smith S.R."/>
            <person name="McClure R."/>
            <person name="Beliaev A."/>
            <person name="Bohutskyi P."/>
            <person name="Hill E.A."/>
            <person name="Rabines A."/>
            <person name="Zheng H."/>
            <person name="Allen L.Z."/>
            <person name="Kuo A."/>
            <person name="Grigoriev I.V."/>
            <person name="Allen A.E."/>
            <person name="Hazlebeck D."/>
            <person name="Allen E.E."/>
        </authorList>
    </citation>
    <scope>NUCLEOTIDE SEQUENCE</scope>
    <source>
        <strain evidence="6">Hildebrandi</strain>
    </source>
</reference>
<dbReference type="InterPro" id="IPR000571">
    <property type="entry name" value="Znf_CCCH"/>
</dbReference>
<dbReference type="Pfam" id="PF02617">
    <property type="entry name" value="ClpS"/>
    <property type="match status" value="1"/>
</dbReference>
<dbReference type="PANTHER" id="PTHR44489">
    <property type="match status" value="1"/>
</dbReference>
<dbReference type="SMART" id="SM00356">
    <property type="entry name" value="ZnF_C3H1"/>
    <property type="match status" value="1"/>
</dbReference>
<evidence type="ECO:0000256" key="4">
    <source>
        <dbReference type="SAM" id="Phobius"/>
    </source>
</evidence>
<feature type="region of interest" description="Disordered" evidence="3">
    <location>
        <begin position="100"/>
        <end position="124"/>
    </location>
</feature>
<feature type="region of interest" description="Disordered" evidence="3">
    <location>
        <begin position="1"/>
        <end position="62"/>
    </location>
</feature>
<keyword evidence="4" id="KW-0812">Transmembrane</keyword>
<feature type="repeat" description="WD" evidence="1">
    <location>
        <begin position="336"/>
        <end position="379"/>
    </location>
</feature>
<keyword evidence="2" id="KW-0862">Zinc</keyword>
<dbReference type="PROSITE" id="PS00678">
    <property type="entry name" value="WD_REPEATS_1"/>
    <property type="match status" value="1"/>
</dbReference>
<dbReference type="InterPro" id="IPR044715">
    <property type="entry name" value="WDR86-like"/>
</dbReference>
<dbReference type="PROSITE" id="PS50103">
    <property type="entry name" value="ZF_C3H1"/>
    <property type="match status" value="1"/>
</dbReference>
<proteinExistence type="predicted"/>
<gene>
    <name evidence="6" type="ORF">IV203_038774</name>
</gene>
<feature type="domain" description="C3H1-type" evidence="5">
    <location>
        <begin position="63"/>
        <end position="91"/>
    </location>
</feature>
<dbReference type="PROSITE" id="PS50082">
    <property type="entry name" value="WD_REPEATS_2"/>
    <property type="match status" value="3"/>
</dbReference>
<dbReference type="Pfam" id="PF00400">
    <property type="entry name" value="WD40"/>
    <property type="match status" value="4"/>
</dbReference>
<accession>A0A9K3LN75</accession>
<keyword evidence="7" id="KW-1185">Reference proteome</keyword>
<evidence type="ECO:0000256" key="2">
    <source>
        <dbReference type="PROSITE-ProRule" id="PRU00723"/>
    </source>
</evidence>
<feature type="repeat" description="WD" evidence="1">
    <location>
        <begin position="228"/>
        <end position="258"/>
    </location>
</feature>
<feature type="compositionally biased region" description="Gly residues" evidence="3">
    <location>
        <begin position="7"/>
        <end position="29"/>
    </location>
</feature>
<dbReference type="SMART" id="SM00320">
    <property type="entry name" value="WD40"/>
    <property type="match status" value="5"/>
</dbReference>
<dbReference type="Proteomes" id="UP000693970">
    <property type="component" value="Unassembled WGS sequence"/>
</dbReference>
<reference evidence="6" key="2">
    <citation type="submission" date="2021-04" db="EMBL/GenBank/DDBJ databases">
        <authorList>
            <person name="Podell S."/>
        </authorList>
    </citation>
    <scope>NUCLEOTIDE SEQUENCE</scope>
    <source>
        <strain evidence="6">Hildebrandi</strain>
    </source>
</reference>
<dbReference type="InterPro" id="IPR003769">
    <property type="entry name" value="ClpS_core"/>
</dbReference>
<dbReference type="EMBL" id="JAGRRH010000009">
    <property type="protein sequence ID" value="KAG7365570.1"/>
    <property type="molecule type" value="Genomic_DNA"/>
</dbReference>
<organism evidence="6 7">
    <name type="scientific">Nitzschia inconspicua</name>
    <dbReference type="NCBI Taxonomy" id="303405"/>
    <lineage>
        <taxon>Eukaryota</taxon>
        <taxon>Sar</taxon>
        <taxon>Stramenopiles</taxon>
        <taxon>Ochrophyta</taxon>
        <taxon>Bacillariophyta</taxon>
        <taxon>Bacillariophyceae</taxon>
        <taxon>Bacillariophycidae</taxon>
        <taxon>Bacillariales</taxon>
        <taxon>Bacillariaceae</taxon>
        <taxon>Nitzschia</taxon>
    </lineage>
</organism>
<dbReference type="GO" id="GO:0008270">
    <property type="term" value="F:zinc ion binding"/>
    <property type="evidence" value="ECO:0007669"/>
    <property type="project" value="UniProtKB-KW"/>
</dbReference>
<feature type="repeat" description="WD" evidence="1">
    <location>
        <begin position="278"/>
        <end position="309"/>
    </location>
</feature>
<feature type="compositionally biased region" description="Basic residues" evidence="3">
    <location>
        <begin position="30"/>
        <end position="41"/>
    </location>
</feature>
<keyword evidence="4" id="KW-0472">Membrane</keyword>
<comment type="caution">
    <text evidence="6">The sequence shown here is derived from an EMBL/GenBank/DDBJ whole genome shotgun (WGS) entry which is preliminary data.</text>
</comment>
<protein>
    <submittedName>
        <fullName evidence="6">WD-40 repeat-containing protein</fullName>
    </submittedName>
</protein>